<accession>A0A450SEI6</accession>
<name>A0A450SEI6_9GAMM</name>
<dbReference type="PANTHER" id="PTHR34613">
    <property type="entry name" value="SLL0800 PROTEIN"/>
    <property type="match status" value="1"/>
</dbReference>
<reference evidence="1" key="1">
    <citation type="submission" date="2019-02" db="EMBL/GenBank/DDBJ databases">
        <authorList>
            <person name="Gruber-Vodicka R. H."/>
            <person name="Seah K. B. B."/>
        </authorList>
    </citation>
    <scope>NUCLEOTIDE SEQUENCE</scope>
    <source>
        <strain evidence="1">BECK_DK47</strain>
    </source>
</reference>
<protein>
    <submittedName>
        <fullName evidence="1">Predicted transposase YdaD</fullName>
    </submittedName>
</protein>
<dbReference type="AlphaFoldDB" id="A0A450SEI6"/>
<dbReference type="PANTHER" id="PTHR34613:SF1">
    <property type="entry name" value="SLL6017 PROTEIN"/>
    <property type="match status" value="1"/>
</dbReference>
<organism evidence="1">
    <name type="scientific">Candidatus Kentrum sp. DK</name>
    <dbReference type="NCBI Taxonomy" id="2126562"/>
    <lineage>
        <taxon>Bacteria</taxon>
        <taxon>Pseudomonadati</taxon>
        <taxon>Pseudomonadota</taxon>
        <taxon>Gammaproteobacteria</taxon>
        <taxon>Candidatus Kentrum</taxon>
    </lineage>
</organism>
<proteinExistence type="predicted"/>
<gene>
    <name evidence="1" type="ORF">BECKDK2373B_GA0170837_10325</name>
</gene>
<evidence type="ECO:0000313" key="1">
    <source>
        <dbReference type="EMBL" id="VFJ51064.1"/>
    </source>
</evidence>
<sequence>MAEKDIITKEIIARLAVDLATYLLGLSIEPEARVVLQTEHQRVEDRHADLVVELRERGGDPFILHIEIQNNNDRTMPLRMLRYMTDILLSHPALPLRQYLIYIGHDPLTMPDGIDGPGIRYRYGILNMQELDCRYLLEKDTPDTLVLAILCNFGEHNHQAVVNHIFTRLQSLLGNDHKRFREYVEMLHVLSVNRDIDKEIKEAEKMLTQVDIERIPAYQPGMERGMERGIEEGIELGQGKGEALFLLRLLGHKFGPVPAVLEERIGNARHEELALWGQRVLNAKTFDEVFSSS</sequence>
<dbReference type="EMBL" id="CAADEX010000032">
    <property type="protein sequence ID" value="VFJ51064.1"/>
    <property type="molecule type" value="Genomic_DNA"/>
</dbReference>